<evidence type="ECO:0000313" key="3">
    <source>
        <dbReference type="Proteomes" id="UP001162131"/>
    </source>
</evidence>
<keyword evidence="1" id="KW-0472">Membrane</keyword>
<feature type="transmembrane region" description="Helical" evidence="1">
    <location>
        <begin position="12"/>
        <end position="33"/>
    </location>
</feature>
<keyword evidence="1" id="KW-1133">Transmembrane helix</keyword>
<proteinExistence type="predicted"/>
<name>A0AAU9KEH7_9CILI</name>
<evidence type="ECO:0000256" key="1">
    <source>
        <dbReference type="SAM" id="Phobius"/>
    </source>
</evidence>
<dbReference type="EMBL" id="CAJZBQ010000062">
    <property type="protein sequence ID" value="CAG9335715.1"/>
    <property type="molecule type" value="Genomic_DNA"/>
</dbReference>
<dbReference type="AlphaFoldDB" id="A0AAU9KEH7"/>
<keyword evidence="1" id="KW-0812">Transmembrane</keyword>
<evidence type="ECO:0000313" key="2">
    <source>
        <dbReference type="EMBL" id="CAG9335715.1"/>
    </source>
</evidence>
<keyword evidence="3" id="KW-1185">Reference proteome</keyword>
<organism evidence="2 3">
    <name type="scientific">Blepharisma stoltei</name>
    <dbReference type="NCBI Taxonomy" id="1481888"/>
    <lineage>
        <taxon>Eukaryota</taxon>
        <taxon>Sar</taxon>
        <taxon>Alveolata</taxon>
        <taxon>Ciliophora</taxon>
        <taxon>Postciliodesmatophora</taxon>
        <taxon>Heterotrichea</taxon>
        <taxon>Heterotrichida</taxon>
        <taxon>Blepharismidae</taxon>
        <taxon>Blepharisma</taxon>
    </lineage>
</organism>
<dbReference type="Proteomes" id="UP001162131">
    <property type="component" value="Unassembled WGS sequence"/>
</dbReference>
<comment type="caution">
    <text evidence="2">The sequence shown here is derived from an EMBL/GenBank/DDBJ whole genome shotgun (WGS) entry which is preliminary data.</text>
</comment>
<sequence>MIQFVEKSNASIGWFMLNNFKLIAIYLNFKILLYTRFTNPILKGFYYGSKYFKQYSIPRELHWNFQAIDCECKILAALV</sequence>
<reference evidence="2" key="1">
    <citation type="submission" date="2021-09" db="EMBL/GenBank/DDBJ databases">
        <authorList>
            <consortium name="AG Swart"/>
            <person name="Singh M."/>
            <person name="Singh A."/>
            <person name="Seah K."/>
            <person name="Emmerich C."/>
        </authorList>
    </citation>
    <scope>NUCLEOTIDE SEQUENCE</scope>
    <source>
        <strain evidence="2">ATCC30299</strain>
    </source>
</reference>
<gene>
    <name evidence="2" type="ORF">BSTOLATCC_MIC64178</name>
</gene>
<protein>
    <submittedName>
        <fullName evidence="2">Uncharacterized protein</fullName>
    </submittedName>
</protein>
<accession>A0AAU9KEH7</accession>